<protein>
    <submittedName>
        <fullName evidence="1">Uncharacterized protein</fullName>
    </submittedName>
</protein>
<reference evidence="2" key="1">
    <citation type="submission" date="2023-07" db="EMBL/GenBank/DDBJ databases">
        <authorList>
            <person name="Deng Y."/>
            <person name="Zhang Y.-Q."/>
        </authorList>
    </citation>
    <scope>NUCLEOTIDE SEQUENCE [LARGE SCALE GENOMIC DNA]</scope>
    <source>
        <strain evidence="2">CPCC 205710</strain>
    </source>
</reference>
<evidence type="ECO:0000313" key="2">
    <source>
        <dbReference type="Proteomes" id="UP001206639"/>
    </source>
</evidence>
<organism evidence="1 2">
    <name type="scientific">Mycobacterium deserti</name>
    <dbReference type="NCBI Taxonomy" id="2978347"/>
    <lineage>
        <taxon>Bacteria</taxon>
        <taxon>Bacillati</taxon>
        <taxon>Actinomycetota</taxon>
        <taxon>Actinomycetes</taxon>
        <taxon>Mycobacteriales</taxon>
        <taxon>Mycobacteriaceae</taxon>
        <taxon>Mycobacterium</taxon>
    </lineage>
</organism>
<proteinExistence type="predicted"/>
<accession>A0ABT2M9L7</accession>
<dbReference type="EMBL" id="JAODWD010000002">
    <property type="protein sequence ID" value="MCT7658956.1"/>
    <property type="molecule type" value="Genomic_DNA"/>
</dbReference>
<name>A0ABT2M9L7_9MYCO</name>
<sequence>MTKRTLNVVELRYVLTFYLAQHGRTTVGNLVEALDYYNFAVQGRASKSVSDALRWEAALGRVRSLLA</sequence>
<evidence type="ECO:0000313" key="1">
    <source>
        <dbReference type="EMBL" id="MCT7658956.1"/>
    </source>
</evidence>
<comment type="caution">
    <text evidence="1">The sequence shown here is derived from an EMBL/GenBank/DDBJ whole genome shotgun (WGS) entry which is preliminary data.</text>
</comment>
<dbReference type="RefSeq" id="WP_260992977.1">
    <property type="nucleotide sequence ID" value="NZ_JAODWD010000002.1"/>
</dbReference>
<keyword evidence="2" id="KW-1185">Reference proteome</keyword>
<gene>
    <name evidence="1" type="ORF">N4S67_11030</name>
</gene>
<dbReference type="Proteomes" id="UP001206639">
    <property type="component" value="Unassembled WGS sequence"/>
</dbReference>